<dbReference type="GO" id="GO:0016020">
    <property type="term" value="C:membrane"/>
    <property type="evidence" value="ECO:0007669"/>
    <property type="project" value="TreeGrafter"/>
</dbReference>
<dbReference type="PANTHER" id="PTHR46689">
    <property type="entry name" value="MEMBRANE PROTEIN, PUTATIVE-RELATED"/>
    <property type="match status" value="1"/>
</dbReference>
<sequence length="1031" mass="115316">MGQYPDGKAERRTLGLTEEEARFVFDELWRSPSSRPTSTAVLSFQEAQSVIDEVWRLLDVHVPASQQAGSGASPDVVSRRGWLRQFCIKIALALDIFPITFVLRDVRRVQNNKRIAGGFADVYQGMLGDRMVALKCPRIYHSMSDAEKLKAKQGFSRESLLWKGLVHEHVLPFLGVSDVIPDTICMVMPWMSHGSLRHYIEAQRGKGELVGDAYALAMGRWLLNTVRGLEYLHEQDIVHGDLHGGNLLVKDDGSICLTDFGLAVIAEGTPYGAGSLHGGGAVHWQAPELFDPETFGLNNRRPTFQSDVYSFACTCIELYSMKPPLHELSVIQLMRKVVAGTRPPRPILPDGGKRPTIRNLVTKLTPSDSDDQTTLAGISSDTSTLREDTTLAAHDEHDTAFDSLVQSSLAQPYLSPSERSALKPQARTEPHLQFMAGPLLRYDTVTPGGIWRGAVLIVTVDAGSIYEPLPSLTYTLPDPYATKHLVTSQELWVYSGSNGTYTFWRFIIEIPLGPAETKIGYCINNGQRLQFTIPGRNQNMRWAAYSSNDFTPGVNPDEFRGPGFASGYDPVWIDLLQKHAEQPFHVLTGVGDQLYSDTIVREPEMQEWLQCPPERRKTFPLTAEILQAIDRFYFNHYCRIFRSGAFAKANSSIPMLNMLAQMLVTWYVHFRITSCWLTRWCMKITGFGSYTEDIMRSPIFSTIGSRGYFYFLLFQCCINYELDGMDEQNHMFKSAVIGGPGRYVPFPSHSFVSYLGPHTNIVLLDCRSERTLDQLSTQSTYSKMFERIISLPKMAEHLVISIASPIAYPRVASDNSSGTAVSSLFAQSRGSSTGISGLLGRLSIESEDLVNTSNELWISKSHKYERQWFVEQLQQYSLKTGTRISFLSGTVQCAGIGILKSLVKGRSKQEVAPPLDHRYMMNIIIGPIVDASVPNSVLSLKNFLATKTHKALHDTDTDETMVPLFVVDTNGSQPKSKHVMGKRNWCSVERDPTTGDIIFDIRVEKEKGNGETVSYAIRAPPPQWYSARLPH</sequence>
<dbReference type="Gene3D" id="1.10.510.10">
    <property type="entry name" value="Transferase(Phosphotransferase) domain 1"/>
    <property type="match status" value="1"/>
</dbReference>
<dbReference type="PROSITE" id="PS50011">
    <property type="entry name" value="PROTEIN_KINASE_DOM"/>
    <property type="match status" value="1"/>
</dbReference>
<evidence type="ECO:0000313" key="2">
    <source>
        <dbReference type="EMBL" id="TCD60721.1"/>
    </source>
</evidence>
<dbReference type="Pfam" id="PF19050">
    <property type="entry name" value="PhoD_2"/>
    <property type="match status" value="1"/>
</dbReference>
<feature type="domain" description="Protein kinase" evidence="1">
    <location>
        <begin position="108"/>
        <end position="385"/>
    </location>
</feature>
<dbReference type="GO" id="GO:0005524">
    <property type="term" value="F:ATP binding"/>
    <property type="evidence" value="ECO:0007669"/>
    <property type="project" value="InterPro"/>
</dbReference>
<dbReference type="EMBL" id="RWJN01000554">
    <property type="protein sequence ID" value="TCD60721.1"/>
    <property type="molecule type" value="Genomic_DNA"/>
</dbReference>
<dbReference type="OrthoDB" id="2419400at2759"/>
<evidence type="ECO:0000313" key="3">
    <source>
        <dbReference type="Proteomes" id="UP000292702"/>
    </source>
</evidence>
<protein>
    <recommendedName>
        <fullName evidence="1">Protein kinase domain-containing protein</fullName>
    </recommendedName>
</protein>
<dbReference type="PANTHER" id="PTHR46689:SF1">
    <property type="entry name" value="PHOD-LIKE PHOSPHATASE DOMAIN-CONTAINING PROTEIN"/>
    <property type="match status" value="1"/>
</dbReference>
<comment type="caution">
    <text evidence="2">The sequence shown here is derived from an EMBL/GenBank/DDBJ whole genome shotgun (WGS) entry which is preliminary data.</text>
</comment>
<dbReference type="InterPro" id="IPR011009">
    <property type="entry name" value="Kinase-like_dom_sf"/>
</dbReference>
<accession>A0A4R0R1G0</accession>
<name>A0A4R0R1G0_9APHY</name>
<proteinExistence type="predicted"/>
<organism evidence="2 3">
    <name type="scientific">Steccherinum ochraceum</name>
    <dbReference type="NCBI Taxonomy" id="92696"/>
    <lineage>
        <taxon>Eukaryota</taxon>
        <taxon>Fungi</taxon>
        <taxon>Dikarya</taxon>
        <taxon>Basidiomycota</taxon>
        <taxon>Agaricomycotina</taxon>
        <taxon>Agaricomycetes</taxon>
        <taxon>Polyporales</taxon>
        <taxon>Steccherinaceae</taxon>
        <taxon>Steccherinum</taxon>
    </lineage>
</organism>
<dbReference type="InterPro" id="IPR043904">
    <property type="entry name" value="PhoD_2-like"/>
</dbReference>
<dbReference type="AlphaFoldDB" id="A0A4R0R1G0"/>
<dbReference type="InterPro" id="IPR000719">
    <property type="entry name" value="Prot_kinase_dom"/>
</dbReference>
<dbReference type="Proteomes" id="UP000292702">
    <property type="component" value="Unassembled WGS sequence"/>
</dbReference>
<keyword evidence="3" id="KW-1185">Reference proteome</keyword>
<gene>
    <name evidence="2" type="ORF">EIP91_009627</name>
</gene>
<dbReference type="GO" id="GO:0004672">
    <property type="term" value="F:protein kinase activity"/>
    <property type="evidence" value="ECO:0007669"/>
    <property type="project" value="InterPro"/>
</dbReference>
<dbReference type="STRING" id="92696.A0A4R0R1G0"/>
<dbReference type="InterPro" id="IPR001245">
    <property type="entry name" value="Ser-Thr/Tyr_kinase_cat_dom"/>
</dbReference>
<dbReference type="SUPFAM" id="SSF56112">
    <property type="entry name" value="Protein kinase-like (PK-like)"/>
    <property type="match status" value="1"/>
</dbReference>
<evidence type="ECO:0000259" key="1">
    <source>
        <dbReference type="PROSITE" id="PS50011"/>
    </source>
</evidence>
<dbReference type="Pfam" id="PF07714">
    <property type="entry name" value="PK_Tyr_Ser-Thr"/>
    <property type="match status" value="1"/>
</dbReference>
<reference evidence="2 3" key="1">
    <citation type="submission" date="2018-11" db="EMBL/GenBank/DDBJ databases">
        <title>Genome assembly of Steccherinum ochraceum LE-BIN_3174, the white-rot fungus of the Steccherinaceae family (The Residual Polyporoid clade, Polyporales, Basidiomycota).</title>
        <authorList>
            <person name="Fedorova T.V."/>
            <person name="Glazunova O.A."/>
            <person name="Landesman E.O."/>
            <person name="Moiseenko K.V."/>
            <person name="Psurtseva N.V."/>
            <person name="Savinova O.S."/>
            <person name="Shakhova N.V."/>
            <person name="Tyazhelova T.V."/>
            <person name="Vasina D.V."/>
        </authorList>
    </citation>
    <scope>NUCLEOTIDE SEQUENCE [LARGE SCALE GENOMIC DNA]</scope>
    <source>
        <strain evidence="2 3">LE-BIN_3174</strain>
    </source>
</reference>